<dbReference type="AlphaFoldDB" id="M1Z3F9"/>
<evidence type="ECO:0000313" key="2">
    <source>
        <dbReference type="EMBL" id="SHD75923.1"/>
    </source>
</evidence>
<proteinExistence type="predicted"/>
<evidence type="ECO:0000259" key="1">
    <source>
        <dbReference type="Pfam" id="PF09861"/>
    </source>
</evidence>
<accession>M1Z3F9</accession>
<dbReference type="RefSeq" id="WP_005587706.1">
    <property type="nucleotide sequence ID" value="NZ_LT669839.1"/>
</dbReference>
<dbReference type="OrthoDB" id="9788398at2"/>
<dbReference type="Gene3D" id="3.40.50.11440">
    <property type="match status" value="1"/>
</dbReference>
<sequence length="422" mass="46961">MSIFNELLGNVSIPKFVKVRQKFPRPKIENIEKETTKELMQKNLLNNIKKGDRIAITAGSRGIANIDRIIKEIARNIKEVGGQPFIVPAMGSHGGANAEGQIKVLNSMGITEEFCGAPIKSSMEVVKIGETEDSLPVYIDKYANEADGIVVINRIKPHVGFRGPYESGLVKMITIGLGKQKGAEVCHHQGFGKMAENLPKIASVIIEKKNIVFAIGLLENAYDETYKIIAMEKEQILNLEPQLQKESKRMLPKVYFDKFDILVLDEIGKNITGTGMDTNIIGRYHTPHASGGPKIKKIVVLDLTNESHGNANGIGLSDFTTKRFFDKMRFDQTYPNSITSTVQETIKIPMVLDNDKLAIQGAIKTSNLENESDAKIVRIKNTLDMEYIYISENLIEEAKQNPNLEIIGVLTPPNFNEYGNLF</sequence>
<dbReference type="HOGENOM" id="CLU_055092_0_0_9"/>
<keyword evidence="3" id="KW-1185">Reference proteome</keyword>
<dbReference type="InterPro" id="IPR018657">
    <property type="entry name" value="LarA-like_N"/>
</dbReference>
<dbReference type="Pfam" id="PF09861">
    <property type="entry name" value="Lar_N"/>
    <property type="match status" value="1"/>
</dbReference>
<reference evidence="2 3" key="1">
    <citation type="submission" date="2016-11" db="EMBL/GenBank/DDBJ databases">
        <authorList>
            <person name="Manzoor S."/>
        </authorList>
    </citation>
    <scope>NUCLEOTIDE SEQUENCE [LARGE SCALE GENOMIC DNA]</scope>
    <source>
        <strain evidence="2">Clostridium ultunense strain Esp</strain>
    </source>
</reference>
<dbReference type="Proteomes" id="UP000245423">
    <property type="component" value="Chromosome 1"/>
</dbReference>
<organism evidence="2 3">
    <name type="scientific">[Clostridium] ultunense Esp</name>
    <dbReference type="NCBI Taxonomy" id="1288971"/>
    <lineage>
        <taxon>Bacteria</taxon>
        <taxon>Bacillati</taxon>
        <taxon>Bacillota</taxon>
        <taxon>Tissierellia</taxon>
        <taxon>Tissierellales</taxon>
        <taxon>Tepidimicrobiaceae</taxon>
        <taxon>Schnuerera</taxon>
    </lineage>
</organism>
<protein>
    <recommendedName>
        <fullName evidence="1">LarA-like N-terminal domain-containing protein</fullName>
    </recommendedName>
</protein>
<gene>
    <name evidence="2" type="ORF">CUESP1_0537</name>
</gene>
<feature type="domain" description="LarA-like N-terminal" evidence="1">
    <location>
        <begin position="29"/>
        <end position="189"/>
    </location>
</feature>
<evidence type="ECO:0000313" key="3">
    <source>
        <dbReference type="Proteomes" id="UP000245423"/>
    </source>
</evidence>
<name>M1Z3F9_9FIRM</name>
<dbReference type="GO" id="GO:0050043">
    <property type="term" value="F:lactate racemase activity"/>
    <property type="evidence" value="ECO:0007669"/>
    <property type="project" value="InterPro"/>
</dbReference>
<dbReference type="EMBL" id="LT669839">
    <property type="protein sequence ID" value="SHD75923.1"/>
    <property type="molecule type" value="Genomic_DNA"/>
</dbReference>